<dbReference type="Proteomes" id="UP000045840">
    <property type="component" value="Unassembled WGS sequence"/>
</dbReference>
<dbReference type="CDD" id="cd03216">
    <property type="entry name" value="ABC_Carb_Monos_I"/>
    <property type="match status" value="1"/>
</dbReference>
<dbReference type="InterPro" id="IPR027417">
    <property type="entry name" value="P-loop_NTPase"/>
</dbReference>
<accession>A0A0T9Q7X2</accession>
<dbReference type="Pfam" id="PF00005">
    <property type="entry name" value="ABC_tran"/>
    <property type="match status" value="2"/>
</dbReference>
<reference evidence="13" key="3">
    <citation type="submission" date="2015-03" db="EMBL/GenBank/DDBJ databases">
        <authorList>
            <consortium name="Pathogen Informatics"/>
        </authorList>
    </citation>
    <scope>NUCLEOTIDE SEQUENCE [LARGE SCALE GENOMIC DNA]</scope>
    <source>
        <strain evidence="13">A125KOH2</strain>
    </source>
</reference>
<dbReference type="CDD" id="cd03215">
    <property type="entry name" value="ABC_Carb_Monos_II"/>
    <property type="match status" value="1"/>
</dbReference>
<dbReference type="InterPro" id="IPR050107">
    <property type="entry name" value="ABC_carbohydrate_import_ATPase"/>
</dbReference>
<dbReference type="EMBL" id="CWJL01000004">
    <property type="protein sequence ID" value="CRY65005.1"/>
    <property type="molecule type" value="Genomic_DNA"/>
</dbReference>
<keyword evidence="2" id="KW-1003">Cell membrane</keyword>
<dbReference type="PROSITE" id="PS00211">
    <property type="entry name" value="ABC_TRANSPORTER_1"/>
    <property type="match status" value="1"/>
</dbReference>
<evidence type="ECO:0000256" key="3">
    <source>
        <dbReference type="ARBA" id="ARBA00022597"/>
    </source>
</evidence>
<keyword evidence="6 10" id="KW-0067">ATP-binding</keyword>
<sequence length="518" mass="56914">MIHGVIAEPGFCSALPLMTFGIRRAMQPFITLENISKTFYGVKALNKVAMTLLPGEVHCLAGQNGCGKSTLIKIISGVYQPDADAIMTIDGKIYSTLTPIESVRLGIQVIYQDLSLFPNLTVAENIAMNYYHHHLWVDKRQMRETAERVIDSIDAHLNLDELVENLPIAQKQLVAICRALAQDARLIVMDEPTASLTRQEVNGLLRVVHELKSRNICVVFVSHRLSEVLEISDRITVLKDGDWVGTYPAAEVDNPRLAWLMTGMKFDFQVLPPYRAALPPVLAVEQLSRSNEYHNVSLTLHPGEIVSLIGLLGSGRTELCLSLFGLTTPESGTIRVNDKPMYFASNRDAIAAGIGYVSEDRMSTGLIMAQSIRDNISATVLHRLKNTFHLMRTERVDTLVEDMVKHLSIKIGNSGLPVNTLSGGNAQRIAIAKWLATDPQILILDSPTVGVDIANKAGIYNIINTLAARGIAVLMVCDEIDEAYFNSHRIVVMRAGQLVQEFLPGNSSEAAIAEVVNG</sequence>
<evidence type="ECO:0000256" key="4">
    <source>
        <dbReference type="ARBA" id="ARBA00022737"/>
    </source>
</evidence>
<dbReference type="PROSITE" id="PS50893">
    <property type="entry name" value="ABC_TRANSPORTER_2"/>
    <property type="match status" value="2"/>
</dbReference>
<dbReference type="GO" id="GO:0016887">
    <property type="term" value="F:ATP hydrolysis activity"/>
    <property type="evidence" value="ECO:0007669"/>
    <property type="project" value="InterPro"/>
</dbReference>
<evidence type="ECO:0000259" key="9">
    <source>
        <dbReference type="PROSITE" id="PS50893"/>
    </source>
</evidence>
<dbReference type="STRING" id="1288385.ERS137968_01037"/>
<evidence type="ECO:0000313" key="12">
    <source>
        <dbReference type="Proteomes" id="UP000044625"/>
    </source>
</evidence>
<reference evidence="11 12" key="2">
    <citation type="submission" date="2015-03" db="EMBL/GenBank/DDBJ databases">
        <authorList>
            <consortium name="Pathogen Informatics"/>
            <person name="Murphy D."/>
        </authorList>
    </citation>
    <scope>NUCLEOTIDE SEQUENCE [LARGE SCALE GENOMIC DNA]</scope>
    <source>
        <strain evidence="11">Type strain: CIP110230</strain>
        <strain evidence="12">type strain: CIP110230</strain>
    </source>
</reference>
<dbReference type="EMBL" id="CQAZ01000023">
    <property type="protein sequence ID" value="CNI00044.1"/>
    <property type="molecule type" value="Genomic_DNA"/>
</dbReference>
<keyword evidence="5" id="KW-0547">Nucleotide-binding</keyword>
<dbReference type="InterPro" id="IPR017871">
    <property type="entry name" value="ABC_transporter-like_CS"/>
</dbReference>
<evidence type="ECO:0000256" key="7">
    <source>
        <dbReference type="ARBA" id="ARBA00022967"/>
    </source>
</evidence>
<evidence type="ECO:0000313" key="13">
    <source>
        <dbReference type="Proteomes" id="UP000045840"/>
    </source>
</evidence>
<dbReference type="SMART" id="SM00382">
    <property type="entry name" value="AAA"/>
    <property type="match status" value="2"/>
</dbReference>
<proteinExistence type="predicted"/>
<dbReference type="AlphaFoldDB" id="A0A0T9Q7X2"/>
<keyword evidence="8" id="KW-0472">Membrane</keyword>
<keyword evidence="7" id="KW-1278">Translocase</keyword>
<dbReference type="PANTHER" id="PTHR43790">
    <property type="entry name" value="CARBOHYDRATE TRANSPORT ATP-BINDING PROTEIN MG119-RELATED"/>
    <property type="match status" value="1"/>
</dbReference>
<gene>
    <name evidence="10" type="primary">rbsA_2</name>
    <name evidence="11" type="synonym">rbsA_3</name>
    <name evidence="10" type="ORF">ERS008529_02770</name>
    <name evidence="11" type="ORF">ERS137968_01037</name>
</gene>
<evidence type="ECO:0000256" key="5">
    <source>
        <dbReference type="ARBA" id="ARBA00022741"/>
    </source>
</evidence>
<dbReference type="InterPro" id="IPR003593">
    <property type="entry name" value="AAA+_ATPase"/>
</dbReference>
<dbReference type="SUPFAM" id="SSF52540">
    <property type="entry name" value="P-loop containing nucleoside triphosphate hydrolases"/>
    <property type="match status" value="2"/>
</dbReference>
<name>A0A0T9Q7X2_9GAMM</name>
<keyword evidence="12" id="KW-1185">Reference proteome</keyword>
<keyword evidence="10" id="KW-0378">Hydrolase</keyword>
<evidence type="ECO:0000313" key="10">
    <source>
        <dbReference type="EMBL" id="CNI00044.1"/>
    </source>
</evidence>
<dbReference type="Gene3D" id="3.40.50.300">
    <property type="entry name" value="P-loop containing nucleotide triphosphate hydrolases"/>
    <property type="match status" value="2"/>
</dbReference>
<evidence type="ECO:0000313" key="11">
    <source>
        <dbReference type="EMBL" id="CRY65005.1"/>
    </source>
</evidence>
<evidence type="ECO:0000256" key="2">
    <source>
        <dbReference type="ARBA" id="ARBA00022475"/>
    </source>
</evidence>
<organism evidence="10 13">
    <name type="scientific">Yersinia pekkanenii</name>
    <dbReference type="NCBI Taxonomy" id="1288385"/>
    <lineage>
        <taxon>Bacteria</taxon>
        <taxon>Pseudomonadati</taxon>
        <taxon>Pseudomonadota</taxon>
        <taxon>Gammaproteobacteria</taxon>
        <taxon>Enterobacterales</taxon>
        <taxon>Yersiniaceae</taxon>
        <taxon>Yersinia</taxon>
    </lineage>
</organism>
<evidence type="ECO:0000256" key="6">
    <source>
        <dbReference type="ARBA" id="ARBA00022840"/>
    </source>
</evidence>
<feature type="domain" description="ABC transporter" evidence="9">
    <location>
        <begin position="30"/>
        <end position="265"/>
    </location>
</feature>
<dbReference type="Proteomes" id="UP000044625">
    <property type="component" value="Unassembled WGS sequence"/>
</dbReference>
<evidence type="ECO:0000256" key="1">
    <source>
        <dbReference type="ARBA" id="ARBA00022448"/>
    </source>
</evidence>
<dbReference type="PANTHER" id="PTHR43790:SF1">
    <property type="entry name" value="XYLOSE IMPORT ATP-BINDING PROTEIN XYLG"/>
    <property type="match status" value="1"/>
</dbReference>
<evidence type="ECO:0000256" key="8">
    <source>
        <dbReference type="ARBA" id="ARBA00023136"/>
    </source>
</evidence>
<keyword evidence="3" id="KW-0762">Sugar transport</keyword>
<dbReference type="GO" id="GO:0005524">
    <property type="term" value="F:ATP binding"/>
    <property type="evidence" value="ECO:0007669"/>
    <property type="project" value="UniProtKB-KW"/>
</dbReference>
<dbReference type="EC" id="3.6.3.17" evidence="10"/>
<reference evidence="10" key="1">
    <citation type="submission" date="2015-03" db="EMBL/GenBank/DDBJ databases">
        <authorList>
            <person name="Murphy D."/>
        </authorList>
    </citation>
    <scope>NUCLEOTIDE SEQUENCE [LARGE SCALE GENOMIC DNA]</scope>
    <source>
        <strain evidence="10">A125KOH2</strain>
    </source>
</reference>
<protein>
    <submittedName>
        <fullName evidence="10">ABC transporter ATP-binding protein</fullName>
        <ecNumber evidence="10">3.6.3.17</ecNumber>
    </submittedName>
</protein>
<dbReference type="InterPro" id="IPR003439">
    <property type="entry name" value="ABC_transporter-like_ATP-bd"/>
</dbReference>
<keyword evidence="4" id="KW-0677">Repeat</keyword>
<feature type="domain" description="ABC transporter" evidence="9">
    <location>
        <begin position="276"/>
        <end position="515"/>
    </location>
</feature>
<keyword evidence="1" id="KW-0813">Transport</keyword>